<feature type="compositionally biased region" description="Polar residues" evidence="1">
    <location>
        <begin position="583"/>
        <end position="594"/>
    </location>
</feature>
<sequence>MSRPPPPFGDLQMAEVQIVRPVDAYFPPTQEKEEDMPSSSAMGEEGQIHEPAVEASRGANSTDKGKKRAKPSADAEGSPTKEPDRKRTLLGTFFNKAKTKGKKSSMTSGSSDEAEVSLMEEGPSTSTYVPPTSAWVEISPNGVLGGTKLNQGSTILPGNNVFSEPSSHYSRVECELLSELVHEALLDAYSRAMSRSQLLDLLYHSAEQLSYLSMLKYPTMQCVLMQKMIRPFLHQASNSKMKMSKLQPRVEKMVGFNSKYNRDYASHMATLPMDPVYLLMRCRILDTSKQLVATLMPADHIAVVGEHRVRQCLHALSPEDYAPPLNDYDGVELHHFMAPPTYNNFRQACAIPASQRSPPVSDEEEAEASSRPSRVRARYMVEETDDGDLKVSRMEYIVGKEAERVKRSVRTTQQNRQLPTGEQPAQASSLSAPTPEDEEGVSSSSPNAAPVETTTASMETDQTESQAPEIDGSTGAQNSEEEVIIVTDPLDAAAQEKTGECVSSTELPAGNKDTSEDAEKGASVAPSSPPDETVQETETEIPSLETIANQTVYHNENTIDPNYDTLLDDPRPAPVPMEEETSPKSASHGRTSPVQKDEAAASGGVPEGSTSPASVQAERQATSGMPRPSPVATPTNGQEEIEVEEMAHNEEQVLEAEEQMDTNEGPEMVQPSSEATIIVIESDDDEQNINPAPAPAVNVKHEEGSSSSTDHDTPEPPRPRPSRPATRTGNVRRGIKRAQRKQEPRSMRLRRFRAKGVRPPKLSDRGGATISPYSTDLTTTLGEAAREKRDGGLTDSECGQILNDTIEKNLPKESEAMHIATQIYKSLTSVNDVVEFFDKRLREVPKDELQSLMHAATLFNRPYRRNCAADYSTTVDAAAEFTYMTFAHLAELMRRVSREGQVRPVLDFKSKDEEMKMRHHRQASVGLSPTDLNAVIYPVGKAAIDQNVASQQRVMMDPFFSGPGTYYHLVFSDEVKRDVHKEYPRYCREIGILCDILQLFGVPARLSMPTGNVIVDFANITATQADLFSTWLHYLLLAEPEHQAAGYGAAHKPDTFPGQPFPEELCPADRPEFAGSPDYLASDADAIYQQFRRRVRDSPVVADYDSESRKQLLALQCREELAGTKNPFEFGLSSTEVQDRVSRLNTHLHGLEARRRRRVITRLFPAEMLPTPQNRCEVPTCSDVDCPQNREGWAQLVKDIDSFVEREREPADLKPLCYSDARPSRQQRFFPRDYFDRLTEEVVNSVPFGTGRYEGNSAPPLMEHLLSREWQLTDVVALCTLYCRRVYSIYQNSGGKRRSVTTYPECQVPLCFYDLERKRLLSLRHHLPTTLSESYLGRACFPKN</sequence>
<feature type="compositionally biased region" description="Basic and acidic residues" evidence="1">
    <location>
        <begin position="699"/>
        <end position="718"/>
    </location>
</feature>
<feature type="compositionally biased region" description="Basic residues" evidence="1">
    <location>
        <begin position="747"/>
        <end position="758"/>
    </location>
</feature>
<feature type="compositionally biased region" description="Acidic residues" evidence="1">
    <location>
        <begin position="652"/>
        <end position="661"/>
    </location>
</feature>
<feature type="compositionally biased region" description="Polar residues" evidence="1">
    <location>
        <begin position="410"/>
        <end position="432"/>
    </location>
</feature>
<gene>
    <name evidence="2" type="ORF">OKIOD_LOCUS3506</name>
</gene>
<accession>A0ABN7S4S8</accession>
<feature type="compositionally biased region" description="Polar residues" evidence="1">
    <location>
        <begin position="546"/>
        <end position="560"/>
    </location>
</feature>
<protein>
    <submittedName>
        <fullName evidence="2">Oidioi.mRNA.OKI2018_I69.PAR.g11948.t1.cds</fullName>
    </submittedName>
</protein>
<feature type="region of interest" description="Disordered" evidence="1">
    <location>
        <begin position="406"/>
        <end position="479"/>
    </location>
</feature>
<feature type="region of interest" description="Disordered" evidence="1">
    <location>
        <begin position="1"/>
        <end position="132"/>
    </location>
</feature>
<name>A0ABN7S4S8_OIKDI</name>
<feature type="compositionally biased region" description="Polar residues" evidence="1">
    <location>
        <begin position="441"/>
        <end position="466"/>
    </location>
</feature>
<evidence type="ECO:0000313" key="3">
    <source>
        <dbReference type="Proteomes" id="UP001158576"/>
    </source>
</evidence>
<organism evidence="2 3">
    <name type="scientific">Oikopleura dioica</name>
    <name type="common">Tunicate</name>
    <dbReference type="NCBI Taxonomy" id="34765"/>
    <lineage>
        <taxon>Eukaryota</taxon>
        <taxon>Metazoa</taxon>
        <taxon>Chordata</taxon>
        <taxon>Tunicata</taxon>
        <taxon>Appendicularia</taxon>
        <taxon>Copelata</taxon>
        <taxon>Oikopleuridae</taxon>
        <taxon>Oikopleura</taxon>
    </lineage>
</organism>
<reference evidence="2 3" key="1">
    <citation type="submission" date="2021-04" db="EMBL/GenBank/DDBJ databases">
        <authorList>
            <person name="Bliznina A."/>
        </authorList>
    </citation>
    <scope>NUCLEOTIDE SEQUENCE [LARGE SCALE GENOMIC DNA]</scope>
</reference>
<feature type="compositionally biased region" description="Polar residues" evidence="1">
    <location>
        <begin position="608"/>
        <end position="623"/>
    </location>
</feature>
<keyword evidence="3" id="KW-1185">Reference proteome</keyword>
<evidence type="ECO:0000313" key="2">
    <source>
        <dbReference type="EMBL" id="CAG5088723.1"/>
    </source>
</evidence>
<evidence type="ECO:0000256" key="1">
    <source>
        <dbReference type="SAM" id="MobiDB-lite"/>
    </source>
</evidence>
<dbReference type="Proteomes" id="UP001158576">
    <property type="component" value="Chromosome PAR"/>
</dbReference>
<dbReference type="EMBL" id="OU015568">
    <property type="protein sequence ID" value="CAG5088723.1"/>
    <property type="molecule type" value="Genomic_DNA"/>
</dbReference>
<proteinExistence type="predicted"/>
<feature type="region of interest" description="Disordered" evidence="1">
    <location>
        <begin position="353"/>
        <end position="378"/>
    </location>
</feature>
<feature type="region of interest" description="Disordered" evidence="1">
    <location>
        <begin position="494"/>
        <end position="780"/>
    </location>
</feature>
<feature type="compositionally biased region" description="Polar residues" evidence="1">
    <location>
        <begin position="771"/>
        <end position="780"/>
    </location>
</feature>